<evidence type="ECO:0000313" key="1">
    <source>
        <dbReference type="EMBL" id="KAF2721367.1"/>
    </source>
</evidence>
<sequence>MMLWSDVFPPDAGYLENKHSSPPLQPSPPLPPPAVPLAVPLPPHVHMCILCVRHDMQCRRDGVRGGGSRWEERESVLLSCNPLRSLLWPLILPRCERAMWDASRWIVTIVTIITIIVTHRPSWDVRKKPPSMVRSVALSLPLSRFLAKGEWKRAIAQLSSDRCLARDDGLGRLAGWLIGWIYAKRRGEGRDWVMGR</sequence>
<comment type="caution">
    <text evidence="1">The sequence shown here is derived from an EMBL/GenBank/DDBJ whole genome shotgun (WGS) entry which is preliminary data.</text>
</comment>
<accession>A0A9P4Q693</accession>
<dbReference type="Proteomes" id="UP000799441">
    <property type="component" value="Unassembled WGS sequence"/>
</dbReference>
<dbReference type="AlphaFoldDB" id="A0A9P4Q693"/>
<proteinExistence type="predicted"/>
<name>A0A9P4Q693_9PEZI</name>
<evidence type="ECO:0000313" key="2">
    <source>
        <dbReference type="Proteomes" id="UP000799441"/>
    </source>
</evidence>
<protein>
    <submittedName>
        <fullName evidence="1">Uncharacterized protein</fullName>
    </submittedName>
</protein>
<gene>
    <name evidence="1" type="ORF">K431DRAFT_73269</name>
</gene>
<organism evidence="1 2">
    <name type="scientific">Polychaeton citri CBS 116435</name>
    <dbReference type="NCBI Taxonomy" id="1314669"/>
    <lineage>
        <taxon>Eukaryota</taxon>
        <taxon>Fungi</taxon>
        <taxon>Dikarya</taxon>
        <taxon>Ascomycota</taxon>
        <taxon>Pezizomycotina</taxon>
        <taxon>Dothideomycetes</taxon>
        <taxon>Dothideomycetidae</taxon>
        <taxon>Capnodiales</taxon>
        <taxon>Capnodiaceae</taxon>
        <taxon>Polychaeton</taxon>
    </lineage>
</organism>
<reference evidence="1" key="1">
    <citation type="journal article" date="2020" name="Stud. Mycol.">
        <title>101 Dothideomycetes genomes: a test case for predicting lifestyles and emergence of pathogens.</title>
        <authorList>
            <person name="Haridas S."/>
            <person name="Albert R."/>
            <person name="Binder M."/>
            <person name="Bloem J."/>
            <person name="Labutti K."/>
            <person name="Salamov A."/>
            <person name="Andreopoulos B."/>
            <person name="Baker S."/>
            <person name="Barry K."/>
            <person name="Bills G."/>
            <person name="Bluhm B."/>
            <person name="Cannon C."/>
            <person name="Castanera R."/>
            <person name="Culley D."/>
            <person name="Daum C."/>
            <person name="Ezra D."/>
            <person name="Gonzalez J."/>
            <person name="Henrissat B."/>
            <person name="Kuo A."/>
            <person name="Liang C."/>
            <person name="Lipzen A."/>
            <person name="Lutzoni F."/>
            <person name="Magnuson J."/>
            <person name="Mondo S."/>
            <person name="Nolan M."/>
            <person name="Ohm R."/>
            <person name="Pangilinan J."/>
            <person name="Park H.-J."/>
            <person name="Ramirez L."/>
            <person name="Alfaro M."/>
            <person name="Sun H."/>
            <person name="Tritt A."/>
            <person name="Yoshinaga Y."/>
            <person name="Zwiers L.-H."/>
            <person name="Turgeon B."/>
            <person name="Goodwin S."/>
            <person name="Spatafora J."/>
            <person name="Crous P."/>
            <person name="Grigoriev I."/>
        </authorList>
    </citation>
    <scope>NUCLEOTIDE SEQUENCE</scope>
    <source>
        <strain evidence="1">CBS 116435</strain>
    </source>
</reference>
<dbReference type="EMBL" id="MU003791">
    <property type="protein sequence ID" value="KAF2721367.1"/>
    <property type="molecule type" value="Genomic_DNA"/>
</dbReference>
<keyword evidence="2" id="KW-1185">Reference proteome</keyword>